<protein>
    <recommendedName>
        <fullName evidence="6">Peptidyl-prolyl cis-trans isomerase</fullName>
        <ecNumber evidence="6">5.2.1.8</ecNumber>
    </recommendedName>
</protein>
<comment type="similarity">
    <text evidence="2 6">Belongs to the FKBP-type PPIase family.</text>
</comment>
<evidence type="ECO:0000259" key="8">
    <source>
        <dbReference type="PROSITE" id="PS50059"/>
    </source>
</evidence>
<dbReference type="InterPro" id="IPR001179">
    <property type="entry name" value="PPIase_FKBP_dom"/>
</dbReference>
<organism evidence="9 10">
    <name type="scientific">Nocardia otitidiscaviarum</name>
    <dbReference type="NCBI Taxonomy" id="1823"/>
    <lineage>
        <taxon>Bacteria</taxon>
        <taxon>Bacillati</taxon>
        <taxon>Actinomycetota</taxon>
        <taxon>Actinomycetes</taxon>
        <taxon>Mycobacteriales</taxon>
        <taxon>Nocardiaceae</taxon>
        <taxon>Nocardia</taxon>
    </lineage>
</organism>
<feature type="domain" description="PPIase FKBP-type" evidence="8">
    <location>
        <begin position="100"/>
        <end position="188"/>
    </location>
</feature>
<evidence type="ECO:0000313" key="9">
    <source>
        <dbReference type="EMBL" id="SUA78182.1"/>
    </source>
</evidence>
<name>A0A378YLZ1_9NOCA</name>
<evidence type="ECO:0000256" key="1">
    <source>
        <dbReference type="ARBA" id="ARBA00000971"/>
    </source>
</evidence>
<dbReference type="EC" id="5.2.1.8" evidence="6"/>
<evidence type="ECO:0000256" key="2">
    <source>
        <dbReference type="ARBA" id="ARBA00006577"/>
    </source>
</evidence>
<keyword evidence="3 5" id="KW-0697">Rotamase</keyword>
<dbReference type="PANTHER" id="PTHR43811">
    <property type="entry name" value="FKBP-TYPE PEPTIDYL-PROLYL CIS-TRANS ISOMERASE FKPA"/>
    <property type="match status" value="1"/>
</dbReference>
<dbReference type="STRING" id="1406858.GCA_000710895_05174"/>
<dbReference type="Proteomes" id="UP000255467">
    <property type="component" value="Unassembled WGS sequence"/>
</dbReference>
<evidence type="ECO:0000256" key="4">
    <source>
        <dbReference type="ARBA" id="ARBA00023235"/>
    </source>
</evidence>
<dbReference type="GO" id="GO:0003755">
    <property type="term" value="F:peptidyl-prolyl cis-trans isomerase activity"/>
    <property type="evidence" value="ECO:0007669"/>
    <property type="project" value="UniProtKB-UniRule"/>
</dbReference>
<evidence type="ECO:0000256" key="7">
    <source>
        <dbReference type="SAM" id="SignalP"/>
    </source>
</evidence>
<evidence type="ECO:0000256" key="3">
    <source>
        <dbReference type="ARBA" id="ARBA00023110"/>
    </source>
</evidence>
<accession>A0A378YLZ1</accession>
<gene>
    <name evidence="9" type="primary">fkbP_2</name>
    <name evidence="9" type="ORF">NCTC1934_03344</name>
</gene>
<evidence type="ECO:0000313" key="10">
    <source>
        <dbReference type="Proteomes" id="UP000255467"/>
    </source>
</evidence>
<keyword evidence="4 5" id="KW-0413">Isomerase</keyword>
<dbReference type="RefSeq" id="WP_039811243.1">
    <property type="nucleotide sequence ID" value="NZ_UGRY01000002.1"/>
</dbReference>
<dbReference type="OrthoDB" id="25996at2"/>
<keyword evidence="7" id="KW-0732">Signal</keyword>
<dbReference type="PANTHER" id="PTHR43811:SF19">
    <property type="entry name" value="39 KDA FK506-BINDING NUCLEAR PROTEIN"/>
    <property type="match status" value="1"/>
</dbReference>
<dbReference type="SUPFAM" id="SSF54534">
    <property type="entry name" value="FKBP-like"/>
    <property type="match status" value="1"/>
</dbReference>
<feature type="chain" id="PRO_5038818055" description="Peptidyl-prolyl cis-trans isomerase" evidence="7">
    <location>
        <begin position="22"/>
        <end position="188"/>
    </location>
</feature>
<feature type="signal peptide" evidence="7">
    <location>
        <begin position="1"/>
        <end position="21"/>
    </location>
</feature>
<evidence type="ECO:0000256" key="6">
    <source>
        <dbReference type="RuleBase" id="RU003915"/>
    </source>
</evidence>
<dbReference type="AlphaFoldDB" id="A0A378YLZ1"/>
<reference evidence="9 10" key="1">
    <citation type="submission" date="2018-06" db="EMBL/GenBank/DDBJ databases">
        <authorList>
            <consortium name="Pathogen Informatics"/>
            <person name="Doyle S."/>
        </authorList>
    </citation>
    <scope>NUCLEOTIDE SEQUENCE [LARGE SCALE GENOMIC DNA]</scope>
    <source>
        <strain evidence="9 10">NCTC1934</strain>
    </source>
</reference>
<evidence type="ECO:0000256" key="5">
    <source>
        <dbReference type="PROSITE-ProRule" id="PRU00277"/>
    </source>
</evidence>
<dbReference type="InterPro" id="IPR046357">
    <property type="entry name" value="PPIase_dom_sf"/>
</dbReference>
<dbReference type="PROSITE" id="PS50059">
    <property type="entry name" value="FKBP_PPIASE"/>
    <property type="match status" value="1"/>
</dbReference>
<dbReference type="PROSITE" id="PS51257">
    <property type="entry name" value="PROKAR_LIPOPROTEIN"/>
    <property type="match status" value="1"/>
</dbReference>
<dbReference type="Gene3D" id="3.10.50.40">
    <property type="match status" value="1"/>
</dbReference>
<keyword evidence="10" id="KW-1185">Reference proteome</keyword>
<sequence>MRVVGRIGSIGVAACAVLALAGCGEDTSKSADSTTTESTSVAALPQTTASKGRECTAEDIGVTGGFGEAPEITIPDDCDPPTQLVVKDLVVGDGPAAKAGDQLTMNYTLVTWSDKKKLDSSFDRGETFPLTLGQGMVIEGWDTGLEGVTEGSRRLLIVPPELGYGSSSRGGMKPNETLVFVTDAVKVG</sequence>
<comment type="catalytic activity">
    <reaction evidence="1 5 6">
        <text>[protein]-peptidylproline (omega=180) = [protein]-peptidylproline (omega=0)</text>
        <dbReference type="Rhea" id="RHEA:16237"/>
        <dbReference type="Rhea" id="RHEA-COMP:10747"/>
        <dbReference type="Rhea" id="RHEA-COMP:10748"/>
        <dbReference type="ChEBI" id="CHEBI:83833"/>
        <dbReference type="ChEBI" id="CHEBI:83834"/>
        <dbReference type="EC" id="5.2.1.8"/>
    </reaction>
</comment>
<dbReference type="Pfam" id="PF00254">
    <property type="entry name" value="FKBP_C"/>
    <property type="match status" value="1"/>
</dbReference>
<dbReference type="EMBL" id="UGRY01000002">
    <property type="protein sequence ID" value="SUA78182.1"/>
    <property type="molecule type" value="Genomic_DNA"/>
</dbReference>
<proteinExistence type="inferred from homology"/>